<keyword evidence="4" id="KW-0677">Repeat</keyword>
<feature type="domain" description="KaiC" evidence="7">
    <location>
        <begin position="5"/>
        <end position="242"/>
    </location>
</feature>
<dbReference type="KEGG" id="plue:EWM63_03520"/>
<dbReference type="EC" id="2.7.11.1" evidence="1"/>
<gene>
    <name evidence="8" type="ORF">EWM63_03520</name>
</gene>
<keyword evidence="3" id="KW-0808">Transferase</keyword>
<evidence type="ECO:0000313" key="8">
    <source>
        <dbReference type="EMBL" id="QBE62168.1"/>
    </source>
</evidence>
<evidence type="ECO:0000256" key="6">
    <source>
        <dbReference type="ARBA" id="ARBA00022801"/>
    </source>
</evidence>
<dbReference type="InterPro" id="IPR003593">
    <property type="entry name" value="AAA+_ATPase"/>
</dbReference>
<dbReference type="EMBL" id="CP035913">
    <property type="protein sequence ID" value="QBE62168.1"/>
    <property type="molecule type" value="Genomic_DNA"/>
</dbReference>
<dbReference type="InterPro" id="IPR051347">
    <property type="entry name" value="Circadian_clock_KaiC-rel"/>
</dbReference>
<evidence type="ECO:0000259" key="7">
    <source>
        <dbReference type="PROSITE" id="PS51146"/>
    </source>
</evidence>
<dbReference type="PANTHER" id="PTHR42926">
    <property type="match status" value="1"/>
</dbReference>
<organism evidence="8 9">
    <name type="scientific">Pseudoduganella lutea</name>
    <dbReference type="NCBI Taxonomy" id="321985"/>
    <lineage>
        <taxon>Bacteria</taxon>
        <taxon>Pseudomonadati</taxon>
        <taxon>Pseudomonadota</taxon>
        <taxon>Betaproteobacteria</taxon>
        <taxon>Burkholderiales</taxon>
        <taxon>Oxalobacteraceae</taxon>
        <taxon>Telluria group</taxon>
        <taxon>Pseudoduganella</taxon>
    </lineage>
</organism>
<name>A0A4P6KVJ3_9BURK</name>
<dbReference type="Gene3D" id="3.40.50.300">
    <property type="entry name" value="P-loop containing nucleotide triphosphate hydrolases"/>
    <property type="match status" value="2"/>
</dbReference>
<dbReference type="InterPro" id="IPR030665">
    <property type="entry name" value="KaiC"/>
</dbReference>
<dbReference type="Proteomes" id="UP000290637">
    <property type="component" value="Chromosome"/>
</dbReference>
<keyword evidence="5" id="KW-0418">Kinase</keyword>
<feature type="domain" description="KaiC" evidence="7">
    <location>
        <begin position="244"/>
        <end position="479"/>
    </location>
</feature>
<reference evidence="8 9" key="1">
    <citation type="submission" date="2019-02" db="EMBL/GenBank/DDBJ databases">
        <title>Draft Genome Sequences of Six Type Strains of the Genus Massilia.</title>
        <authorList>
            <person name="Miess H."/>
            <person name="Frediansyhah A."/>
            <person name="Gross H."/>
        </authorList>
    </citation>
    <scope>NUCLEOTIDE SEQUENCE [LARGE SCALE GENOMIC DNA]</scope>
    <source>
        <strain evidence="8 9">DSM 17473</strain>
    </source>
</reference>
<dbReference type="Pfam" id="PF06745">
    <property type="entry name" value="ATPase"/>
    <property type="match status" value="2"/>
</dbReference>
<evidence type="ECO:0000256" key="2">
    <source>
        <dbReference type="ARBA" id="ARBA00022553"/>
    </source>
</evidence>
<keyword evidence="6" id="KW-0378">Hydrolase</keyword>
<dbReference type="SMART" id="SM00382">
    <property type="entry name" value="AAA"/>
    <property type="match status" value="2"/>
</dbReference>
<sequence>MTVTKRIPTGIPELDAVLRGGLLDGRIHLIEGRPGTGKTTIGMRFLIAAAAEGQGSLYVTLSETEEELHATAASHGWSLDGIRLFAPDLLEAQEFHEQTIMLPSDAELSQLVDAIAGEVERSGATRVVIDSMAEIRLLAHDSAHYRRQIITLRNRLARANATVILLDDLTAMNHAFELQSAVHGAITLEQRDRPYGAGYRTLKIVKLRGADYQSGWHDFAIERDEVLIFPSLIAEEHRRDYQPGELLSGVAGLDDIVGGGIIDGTSTMIVGPAGVGKTTLALQYALAAVRVGDKAAYFVLDEAEMTLRSRMIARFGIHDETGEPRGLLITRINPSRISAGAFIWRVRRSVEDDGVRIVVIDSINSYLDLVREESTLLLQMNELFSYLANMGVIAVIVGAHSAALDTTREPDALSIITDNVIALRFHEAHGIMDKAISVMKKRHGRHSHEVREFRLVEDGIEVGNRVDDAGPDNATRLAH</sequence>
<dbReference type="AlphaFoldDB" id="A0A4P6KVJ3"/>
<evidence type="ECO:0000313" key="9">
    <source>
        <dbReference type="Proteomes" id="UP000290637"/>
    </source>
</evidence>
<evidence type="ECO:0000256" key="3">
    <source>
        <dbReference type="ARBA" id="ARBA00022679"/>
    </source>
</evidence>
<evidence type="ECO:0000256" key="5">
    <source>
        <dbReference type="ARBA" id="ARBA00022777"/>
    </source>
</evidence>
<dbReference type="InterPro" id="IPR027417">
    <property type="entry name" value="P-loop_NTPase"/>
</dbReference>
<dbReference type="PIRSF" id="PIRSF039117">
    <property type="entry name" value="KaiC"/>
    <property type="match status" value="1"/>
</dbReference>
<accession>A0A4P6KVJ3</accession>
<dbReference type="GO" id="GO:0016787">
    <property type="term" value="F:hydrolase activity"/>
    <property type="evidence" value="ECO:0007669"/>
    <property type="project" value="UniProtKB-KW"/>
</dbReference>
<dbReference type="InterPro" id="IPR014774">
    <property type="entry name" value="KaiC-like_dom"/>
</dbReference>
<protein>
    <recommendedName>
        <fullName evidence="1">non-specific serine/threonine protein kinase</fullName>
        <ecNumber evidence="1">2.7.11.1</ecNumber>
    </recommendedName>
</protein>
<evidence type="ECO:0000256" key="4">
    <source>
        <dbReference type="ARBA" id="ARBA00022737"/>
    </source>
</evidence>
<dbReference type="SUPFAM" id="SSF52540">
    <property type="entry name" value="P-loop containing nucleoside triphosphate hydrolases"/>
    <property type="match status" value="2"/>
</dbReference>
<keyword evidence="9" id="KW-1185">Reference proteome</keyword>
<keyword evidence="2" id="KW-0597">Phosphoprotein</keyword>
<dbReference type="PROSITE" id="PS51146">
    <property type="entry name" value="KAIC"/>
    <property type="match status" value="2"/>
</dbReference>
<dbReference type="PANTHER" id="PTHR42926:SF1">
    <property type="entry name" value="CIRCADIAN CLOCK OSCILLATOR PROTEIN KAIC 1"/>
    <property type="match status" value="1"/>
</dbReference>
<dbReference type="GO" id="GO:0004674">
    <property type="term" value="F:protein serine/threonine kinase activity"/>
    <property type="evidence" value="ECO:0007669"/>
    <property type="project" value="UniProtKB-EC"/>
</dbReference>
<dbReference type="InterPro" id="IPR010624">
    <property type="entry name" value="KaiC_dom"/>
</dbReference>
<proteinExistence type="predicted"/>
<dbReference type="RefSeq" id="WP_130185305.1">
    <property type="nucleotide sequence ID" value="NZ_CP035913.1"/>
</dbReference>
<dbReference type="OrthoDB" id="9783783at2"/>
<evidence type="ECO:0000256" key="1">
    <source>
        <dbReference type="ARBA" id="ARBA00012513"/>
    </source>
</evidence>
<dbReference type="GO" id="GO:0005524">
    <property type="term" value="F:ATP binding"/>
    <property type="evidence" value="ECO:0007669"/>
    <property type="project" value="InterPro"/>
</dbReference>